<evidence type="ECO:0000313" key="3">
    <source>
        <dbReference type="Proteomes" id="UP001066276"/>
    </source>
</evidence>
<protein>
    <submittedName>
        <fullName evidence="2">Uncharacterized protein</fullName>
    </submittedName>
</protein>
<accession>A0AAV7QUK4</accession>
<dbReference type="Proteomes" id="UP001066276">
    <property type="component" value="Chromosome 6"/>
</dbReference>
<name>A0AAV7QUK4_PLEWA</name>
<proteinExistence type="predicted"/>
<comment type="caution">
    <text evidence="2">The sequence shown here is derived from an EMBL/GenBank/DDBJ whole genome shotgun (WGS) entry which is preliminary data.</text>
</comment>
<dbReference type="AlphaFoldDB" id="A0AAV7QUK4"/>
<gene>
    <name evidence="2" type="ORF">NDU88_010043</name>
</gene>
<evidence type="ECO:0000256" key="1">
    <source>
        <dbReference type="SAM" id="MobiDB-lite"/>
    </source>
</evidence>
<dbReference type="EMBL" id="JANPWB010000010">
    <property type="protein sequence ID" value="KAJ1143738.1"/>
    <property type="molecule type" value="Genomic_DNA"/>
</dbReference>
<sequence length="84" mass="8650">MGDGDGGSFPDVGGPKCAGKTAEQTSYSGKPQALLQRRTPHKARGGGFPIGGVPLAPSQPLKRLLAGAASHRSHVDSKARRCSR</sequence>
<keyword evidence="3" id="KW-1185">Reference proteome</keyword>
<reference evidence="2" key="1">
    <citation type="journal article" date="2022" name="bioRxiv">
        <title>Sequencing and chromosome-scale assembly of the giantPleurodeles waltlgenome.</title>
        <authorList>
            <person name="Brown T."/>
            <person name="Elewa A."/>
            <person name="Iarovenko S."/>
            <person name="Subramanian E."/>
            <person name="Araus A.J."/>
            <person name="Petzold A."/>
            <person name="Susuki M."/>
            <person name="Suzuki K.-i.T."/>
            <person name="Hayashi T."/>
            <person name="Toyoda A."/>
            <person name="Oliveira C."/>
            <person name="Osipova E."/>
            <person name="Leigh N.D."/>
            <person name="Simon A."/>
            <person name="Yun M.H."/>
        </authorList>
    </citation>
    <scope>NUCLEOTIDE SEQUENCE</scope>
    <source>
        <strain evidence="2">20211129_DDA</strain>
        <tissue evidence="2">Liver</tissue>
    </source>
</reference>
<organism evidence="2 3">
    <name type="scientific">Pleurodeles waltl</name>
    <name type="common">Iberian ribbed newt</name>
    <dbReference type="NCBI Taxonomy" id="8319"/>
    <lineage>
        <taxon>Eukaryota</taxon>
        <taxon>Metazoa</taxon>
        <taxon>Chordata</taxon>
        <taxon>Craniata</taxon>
        <taxon>Vertebrata</taxon>
        <taxon>Euteleostomi</taxon>
        <taxon>Amphibia</taxon>
        <taxon>Batrachia</taxon>
        <taxon>Caudata</taxon>
        <taxon>Salamandroidea</taxon>
        <taxon>Salamandridae</taxon>
        <taxon>Pleurodelinae</taxon>
        <taxon>Pleurodeles</taxon>
    </lineage>
</organism>
<feature type="region of interest" description="Disordered" evidence="1">
    <location>
        <begin position="1"/>
        <end position="55"/>
    </location>
</feature>
<evidence type="ECO:0000313" key="2">
    <source>
        <dbReference type="EMBL" id="KAJ1143738.1"/>
    </source>
</evidence>